<evidence type="ECO:0000256" key="6">
    <source>
        <dbReference type="PROSITE-ProRule" id="PRU00339"/>
    </source>
</evidence>
<keyword evidence="8" id="KW-0175">Coiled coil</keyword>
<name>E8U6V9_DEIML</name>
<dbReference type="Gene3D" id="1.25.40.10">
    <property type="entry name" value="Tetratricopeptide repeat domain"/>
    <property type="match status" value="1"/>
</dbReference>
<keyword evidence="9" id="KW-0812">Transmembrane</keyword>
<keyword evidence="12" id="KW-1185">Reference proteome</keyword>
<dbReference type="HOGENOM" id="CLU_815646_0_0_0"/>
<dbReference type="Gene3D" id="1.10.760.10">
    <property type="entry name" value="Cytochrome c-like domain"/>
    <property type="match status" value="1"/>
</dbReference>
<dbReference type="Proteomes" id="UP000008635">
    <property type="component" value="Chromosome"/>
</dbReference>
<dbReference type="GO" id="GO:0009055">
    <property type="term" value="F:electron transfer activity"/>
    <property type="evidence" value="ECO:0007669"/>
    <property type="project" value="InterPro"/>
</dbReference>
<evidence type="ECO:0000256" key="7">
    <source>
        <dbReference type="PROSITE-ProRule" id="PRU00433"/>
    </source>
</evidence>
<dbReference type="GO" id="GO:0020037">
    <property type="term" value="F:heme binding"/>
    <property type="evidence" value="ECO:0007669"/>
    <property type="project" value="InterPro"/>
</dbReference>
<dbReference type="OrthoDB" id="59509at2"/>
<dbReference type="PROSITE" id="PS51007">
    <property type="entry name" value="CYTC"/>
    <property type="match status" value="1"/>
</dbReference>
<dbReference type="PROSITE" id="PS50005">
    <property type="entry name" value="TPR"/>
    <property type="match status" value="1"/>
</dbReference>
<keyword evidence="9" id="KW-1133">Transmembrane helix</keyword>
<dbReference type="RefSeq" id="WP_013556303.1">
    <property type="nucleotide sequence ID" value="NC_014958.1"/>
</dbReference>
<proteinExistence type="predicted"/>
<feature type="coiled-coil region" evidence="8">
    <location>
        <begin position="36"/>
        <end position="63"/>
    </location>
</feature>
<reference evidence="12" key="2">
    <citation type="submission" date="2011-01" db="EMBL/GenBank/DDBJ databases">
        <title>The complete genome of Deinococcus maricopensis DSM 21211.</title>
        <authorList>
            <consortium name="US DOE Joint Genome Institute (JGI-PGF)"/>
            <person name="Lucas S."/>
            <person name="Copeland A."/>
            <person name="Lapidus A."/>
            <person name="Goodwin L."/>
            <person name="Pitluck S."/>
            <person name="Kyrpides N."/>
            <person name="Mavromatis K."/>
            <person name="Pagani I."/>
            <person name="Ivanova N."/>
            <person name="Ovchinnikova G."/>
            <person name="Zeytun A."/>
            <person name="Detter J.C."/>
            <person name="Han C."/>
            <person name="Land M."/>
            <person name="Hauser L."/>
            <person name="Markowitz V."/>
            <person name="Cheng J.-F."/>
            <person name="Hugenholtz P."/>
            <person name="Woyke T."/>
            <person name="Wu D."/>
            <person name="Pukall R."/>
            <person name="Gehrich-Schroeter G."/>
            <person name="Brambilla E."/>
            <person name="Klenk H.-P."/>
            <person name="Eisen J.A."/>
        </authorList>
    </citation>
    <scope>NUCLEOTIDE SEQUENCE [LARGE SCALE GENOMIC DNA]</scope>
    <source>
        <strain evidence="12">DSM 21211 / LMG 22137 / NRRL B-23946 / LB-34</strain>
    </source>
</reference>
<dbReference type="InterPro" id="IPR036909">
    <property type="entry name" value="Cyt_c-like_dom_sf"/>
</dbReference>
<organism evidence="11 12">
    <name type="scientific">Deinococcus maricopensis (strain DSM 21211 / LMG 22137 / NRRL B-23946 / LB-34)</name>
    <dbReference type="NCBI Taxonomy" id="709986"/>
    <lineage>
        <taxon>Bacteria</taxon>
        <taxon>Thermotogati</taxon>
        <taxon>Deinococcota</taxon>
        <taxon>Deinococci</taxon>
        <taxon>Deinococcales</taxon>
        <taxon>Deinococcaceae</taxon>
        <taxon>Deinococcus</taxon>
    </lineage>
</organism>
<evidence type="ECO:0000256" key="5">
    <source>
        <dbReference type="ARBA" id="ARBA00023004"/>
    </source>
</evidence>
<dbReference type="SUPFAM" id="SSF46626">
    <property type="entry name" value="Cytochrome c"/>
    <property type="match status" value="1"/>
</dbReference>
<dbReference type="SUPFAM" id="SSF48452">
    <property type="entry name" value="TPR-like"/>
    <property type="match status" value="1"/>
</dbReference>
<dbReference type="InterPro" id="IPR011990">
    <property type="entry name" value="TPR-like_helical_dom_sf"/>
</dbReference>
<evidence type="ECO:0000256" key="8">
    <source>
        <dbReference type="SAM" id="Coils"/>
    </source>
</evidence>
<gene>
    <name evidence="11" type="ordered locus">Deima_1146</name>
</gene>
<keyword evidence="4" id="KW-0249">Electron transport</keyword>
<evidence type="ECO:0000256" key="9">
    <source>
        <dbReference type="SAM" id="Phobius"/>
    </source>
</evidence>
<keyword evidence="2 7" id="KW-0349">Heme</keyword>
<protein>
    <submittedName>
        <fullName evidence="11">Cytochrome c class I</fullName>
    </submittedName>
</protein>
<accession>E8U6V9</accession>
<dbReference type="InterPro" id="IPR019734">
    <property type="entry name" value="TPR_rpt"/>
</dbReference>
<dbReference type="InterPro" id="IPR009056">
    <property type="entry name" value="Cyt_c-like_dom"/>
</dbReference>
<feature type="repeat" description="TPR" evidence="6">
    <location>
        <begin position="157"/>
        <end position="190"/>
    </location>
</feature>
<evidence type="ECO:0000313" key="12">
    <source>
        <dbReference type="Proteomes" id="UP000008635"/>
    </source>
</evidence>
<reference evidence="11 12" key="1">
    <citation type="journal article" date="2011" name="Stand. Genomic Sci.">
        <title>Complete genome sequence of Deinococcus maricopensis type strain (LB-34).</title>
        <authorList>
            <person name="Pukall R."/>
            <person name="Zeytun A."/>
            <person name="Lucas S."/>
            <person name="Lapidus A."/>
            <person name="Hammon N."/>
            <person name="Deshpande S."/>
            <person name="Nolan M."/>
            <person name="Cheng J.F."/>
            <person name="Pitluck S."/>
            <person name="Liolios K."/>
            <person name="Pagani I."/>
            <person name="Mikhailova N."/>
            <person name="Ivanova N."/>
            <person name="Mavromatis K."/>
            <person name="Pati A."/>
            <person name="Tapia R."/>
            <person name="Han C."/>
            <person name="Goodwin L."/>
            <person name="Chen A."/>
            <person name="Palaniappan K."/>
            <person name="Land M."/>
            <person name="Hauser L."/>
            <person name="Chang Y.J."/>
            <person name="Jeffries C.D."/>
            <person name="Brambilla E.M."/>
            <person name="Rohde M."/>
            <person name="Goker M."/>
            <person name="Detter J.C."/>
            <person name="Woyke T."/>
            <person name="Bristow J."/>
            <person name="Eisen J.A."/>
            <person name="Markowitz V."/>
            <person name="Hugenholtz P."/>
            <person name="Kyrpides N.C."/>
            <person name="Klenk H.P."/>
        </authorList>
    </citation>
    <scope>NUCLEOTIDE SEQUENCE [LARGE SCALE GENOMIC DNA]</scope>
    <source>
        <strain evidence="12">DSM 21211 / LMG 22137 / NRRL B-23946 / LB-34</strain>
    </source>
</reference>
<dbReference type="KEGG" id="dmr:Deima_1146"/>
<dbReference type="GO" id="GO:0046872">
    <property type="term" value="F:metal ion binding"/>
    <property type="evidence" value="ECO:0007669"/>
    <property type="project" value="UniProtKB-KW"/>
</dbReference>
<dbReference type="PANTHER" id="PTHR37823:SF4">
    <property type="entry name" value="MENAQUINOL-CYTOCHROME C REDUCTASE CYTOCHROME B_C SUBUNIT"/>
    <property type="match status" value="1"/>
</dbReference>
<dbReference type="eggNOG" id="COG0457">
    <property type="taxonomic scope" value="Bacteria"/>
</dbReference>
<sequence length="351" mass="37406" precursor="true">MTLAVLFTLALLVIATVLLVAHPLSRPAPDVVDDGHEDLLAEREALLRALRDLDDQVDRGEQDADAVHAERSRLRGRAARVLAQLDALPPVPTRPNASVARPALLTLLVMAALVGVGALTVLPRWQLAGLSTGEAKAVQEVVQIPALRATATRTGTEASLLAWGRAAFAAGRYAEAAQAYASALKQNPQQPEALRRLGIYLVTQGDPKNVQQAFLLVRGAAQLAPKDPESQLFLGFALTHFGEDEAALKALQTYQKLDPSGRDADETITAIRTRLGQSTPGTRVYAASCASCHGPDGRGGIGPNLHLSNLTRAQAQDVILHGRGAMPAFPNLKGEELRGVLDLVMKWQAEP</sequence>
<evidence type="ECO:0000259" key="10">
    <source>
        <dbReference type="PROSITE" id="PS51007"/>
    </source>
</evidence>
<dbReference type="Pfam" id="PF13442">
    <property type="entry name" value="Cytochrome_CBB3"/>
    <property type="match status" value="1"/>
</dbReference>
<keyword evidence="3 7" id="KW-0479">Metal-binding</keyword>
<evidence type="ECO:0000313" key="11">
    <source>
        <dbReference type="EMBL" id="ADV66798.1"/>
    </source>
</evidence>
<dbReference type="AlphaFoldDB" id="E8U6V9"/>
<dbReference type="EMBL" id="CP002454">
    <property type="protein sequence ID" value="ADV66798.1"/>
    <property type="molecule type" value="Genomic_DNA"/>
</dbReference>
<feature type="domain" description="Cytochrome c" evidence="10">
    <location>
        <begin position="276"/>
        <end position="351"/>
    </location>
</feature>
<keyword evidence="5 7" id="KW-0408">Iron</keyword>
<dbReference type="InterPro" id="IPR051811">
    <property type="entry name" value="Cytochrome_c550/c551-like"/>
</dbReference>
<dbReference type="STRING" id="709986.Deima_1146"/>
<keyword evidence="9" id="KW-0472">Membrane</keyword>
<dbReference type="PANTHER" id="PTHR37823">
    <property type="entry name" value="CYTOCHROME C-553-LIKE"/>
    <property type="match status" value="1"/>
</dbReference>
<dbReference type="Pfam" id="PF13432">
    <property type="entry name" value="TPR_16"/>
    <property type="match status" value="1"/>
</dbReference>
<feature type="transmembrane region" description="Helical" evidence="9">
    <location>
        <begin position="103"/>
        <end position="122"/>
    </location>
</feature>
<evidence type="ECO:0000256" key="4">
    <source>
        <dbReference type="ARBA" id="ARBA00022982"/>
    </source>
</evidence>
<evidence type="ECO:0000256" key="3">
    <source>
        <dbReference type="ARBA" id="ARBA00022723"/>
    </source>
</evidence>
<keyword evidence="1" id="KW-0813">Transport</keyword>
<keyword evidence="6" id="KW-0802">TPR repeat</keyword>
<evidence type="ECO:0000256" key="2">
    <source>
        <dbReference type="ARBA" id="ARBA00022617"/>
    </source>
</evidence>
<evidence type="ECO:0000256" key="1">
    <source>
        <dbReference type="ARBA" id="ARBA00022448"/>
    </source>
</evidence>